<dbReference type="EMBL" id="JAKWFO010000006">
    <property type="protein sequence ID" value="KAI9634796.1"/>
    <property type="molecule type" value="Genomic_DNA"/>
</dbReference>
<comment type="caution">
    <text evidence="1">The sequence shown here is derived from an EMBL/GenBank/DDBJ whole genome shotgun (WGS) entry which is preliminary data.</text>
</comment>
<dbReference type="RefSeq" id="XP_052944573.1">
    <property type="nucleotide sequence ID" value="XM_053087439.1"/>
</dbReference>
<name>A0AA38H8Y2_9TREE</name>
<accession>A0AA38H8Y2</accession>
<dbReference type="GeneID" id="77726644"/>
<protein>
    <submittedName>
        <fullName evidence="1">Uncharacterized protein</fullName>
    </submittedName>
</protein>
<dbReference type="Proteomes" id="UP001164286">
    <property type="component" value="Unassembled WGS sequence"/>
</dbReference>
<evidence type="ECO:0000313" key="2">
    <source>
        <dbReference type="Proteomes" id="UP001164286"/>
    </source>
</evidence>
<gene>
    <name evidence="1" type="ORF">MKK02DRAFT_27941</name>
</gene>
<evidence type="ECO:0000313" key="1">
    <source>
        <dbReference type="EMBL" id="KAI9634796.1"/>
    </source>
</evidence>
<keyword evidence="2" id="KW-1185">Reference proteome</keyword>
<reference evidence="1" key="1">
    <citation type="journal article" date="2022" name="G3 (Bethesda)">
        <title>High quality genome of the basidiomycete yeast Dioszegia hungarica PDD-24b-2 isolated from cloud water.</title>
        <authorList>
            <person name="Jarrige D."/>
            <person name="Haridas S."/>
            <person name="Bleykasten-Grosshans C."/>
            <person name="Joly M."/>
            <person name="Nadalig T."/>
            <person name="Sancelme M."/>
            <person name="Vuilleumier S."/>
            <person name="Grigoriev I.V."/>
            <person name="Amato P."/>
            <person name="Bringel F."/>
        </authorList>
    </citation>
    <scope>NUCLEOTIDE SEQUENCE</scope>
    <source>
        <strain evidence="1">PDD-24b-2</strain>
    </source>
</reference>
<organism evidence="1 2">
    <name type="scientific">Dioszegia hungarica</name>
    <dbReference type="NCBI Taxonomy" id="4972"/>
    <lineage>
        <taxon>Eukaryota</taxon>
        <taxon>Fungi</taxon>
        <taxon>Dikarya</taxon>
        <taxon>Basidiomycota</taxon>
        <taxon>Agaricomycotina</taxon>
        <taxon>Tremellomycetes</taxon>
        <taxon>Tremellales</taxon>
        <taxon>Bulleribasidiaceae</taxon>
        <taxon>Dioszegia</taxon>
    </lineage>
</organism>
<sequence>MPNMSAGPSDLSEPKTSTLLKKLTELLPVELQEKAIACSDMSVLQVLGDTNRQFRHLVVSVVKHHDPSDHVECSVSKSGFVPKFSRLSAGCTKGVARLPKHVTLNVDTSWIKGQAESYARGRVWNPPFRISDLGTAATPSSGPSRRHVFNSLMVRDEAGECTGQGICMTRPPLQSSYLPAKWLLVDGKLRCNRDVLRCGQTYDSPYEAVVQISHPACGRTCDPQSLKYQVTQRGGWLFPRGGVPCLTYLLLSPDDDPDRLADNLANLLVDSAASLNKVVLALTIDPDSVSSEAGDPESETRTRYSADGISQLMRHHLSNWEQRGELTESAEKAIRSSLYERRGSWGVGNGRATPPLPSF</sequence>
<proteinExistence type="predicted"/>
<dbReference type="AlphaFoldDB" id="A0AA38H8Y2"/>